<keyword evidence="1" id="KW-0472">Membrane</keyword>
<dbReference type="Pfam" id="PF08241">
    <property type="entry name" value="Methyltransf_11"/>
    <property type="match status" value="1"/>
</dbReference>
<organism evidence="3 4">
    <name type="scientific">Sinimarinibacterium thermocellulolyticum</name>
    <dbReference type="NCBI Taxonomy" id="3170016"/>
    <lineage>
        <taxon>Bacteria</taxon>
        <taxon>Pseudomonadati</taxon>
        <taxon>Pseudomonadota</taxon>
        <taxon>Gammaproteobacteria</taxon>
        <taxon>Nevskiales</taxon>
        <taxon>Nevskiaceae</taxon>
        <taxon>Sinimarinibacterium</taxon>
    </lineage>
</organism>
<comment type="caution">
    <text evidence="3">The sequence shown here is derived from an EMBL/GenBank/DDBJ whole genome shotgun (WGS) entry which is preliminary data.</text>
</comment>
<reference evidence="3 4" key="1">
    <citation type="submission" date="2024-06" db="EMBL/GenBank/DDBJ databases">
        <authorList>
            <person name="Li Z."/>
            <person name="Jiang Y."/>
        </authorList>
    </citation>
    <scope>NUCLEOTIDE SEQUENCE [LARGE SCALE GENOMIC DNA]</scope>
    <source>
        <strain evidence="3 4">HSW-8</strain>
    </source>
</reference>
<evidence type="ECO:0000313" key="3">
    <source>
        <dbReference type="EMBL" id="MES0873765.1"/>
    </source>
</evidence>
<name>A0ABV2A938_9GAMM</name>
<protein>
    <submittedName>
        <fullName evidence="3">Class I SAM-dependent methyltransferase</fullName>
    </submittedName>
</protein>
<feature type="transmembrane region" description="Helical" evidence="1">
    <location>
        <begin position="175"/>
        <end position="192"/>
    </location>
</feature>
<keyword evidence="1" id="KW-0812">Transmembrane</keyword>
<keyword evidence="4" id="KW-1185">Reference proteome</keyword>
<dbReference type="GO" id="GO:0008168">
    <property type="term" value="F:methyltransferase activity"/>
    <property type="evidence" value="ECO:0007669"/>
    <property type="project" value="UniProtKB-KW"/>
</dbReference>
<dbReference type="GO" id="GO:0032259">
    <property type="term" value="P:methylation"/>
    <property type="evidence" value="ECO:0007669"/>
    <property type="project" value="UniProtKB-KW"/>
</dbReference>
<feature type="transmembrane region" description="Helical" evidence="1">
    <location>
        <begin position="199"/>
        <end position="219"/>
    </location>
</feature>
<gene>
    <name evidence="3" type="ORF">ABSH63_07095</name>
</gene>
<evidence type="ECO:0000313" key="4">
    <source>
        <dbReference type="Proteomes" id="UP001465331"/>
    </source>
</evidence>
<dbReference type="EMBL" id="JBEPIJ010000006">
    <property type="protein sequence ID" value="MES0873765.1"/>
    <property type="molecule type" value="Genomic_DNA"/>
</dbReference>
<dbReference type="PANTHER" id="PTHR43591:SF24">
    <property type="entry name" value="2-METHOXY-6-POLYPRENYL-1,4-BENZOQUINOL METHYLASE, MITOCHONDRIAL"/>
    <property type="match status" value="1"/>
</dbReference>
<feature type="domain" description="Methyltransferase type 11" evidence="2">
    <location>
        <begin position="43"/>
        <end position="128"/>
    </location>
</feature>
<dbReference type="RefSeq" id="WP_352888599.1">
    <property type="nucleotide sequence ID" value="NZ_JBEPIJ010000006.1"/>
</dbReference>
<sequence>MLPHVLRRYLGALRRTPLHPQWLLAGAGPELVLLRELPPCRLLDIGCADRWVEHALAPGVQYLGLDYPPTGEALYHARPCVFADAARLPFASSSVDVVTLFEVVEHLRFPREALSEAGRVLRPGGCLLLTIPFLYPIHDAPHDYQRYTAHGLRRDLEACGFLVERLEPRLGSAETAGLLACLALGGMAIEALRRRSPAVVFVPAIAVAVPLLNIGAWLAGRFLPAWPAVTAGYFVRATKR</sequence>
<dbReference type="PANTHER" id="PTHR43591">
    <property type="entry name" value="METHYLTRANSFERASE"/>
    <property type="match status" value="1"/>
</dbReference>
<keyword evidence="1" id="KW-1133">Transmembrane helix</keyword>
<dbReference type="InterPro" id="IPR029063">
    <property type="entry name" value="SAM-dependent_MTases_sf"/>
</dbReference>
<proteinExistence type="predicted"/>
<evidence type="ECO:0000259" key="2">
    <source>
        <dbReference type="Pfam" id="PF08241"/>
    </source>
</evidence>
<keyword evidence="3" id="KW-0808">Transferase</keyword>
<keyword evidence="3" id="KW-0489">Methyltransferase</keyword>
<evidence type="ECO:0000256" key="1">
    <source>
        <dbReference type="SAM" id="Phobius"/>
    </source>
</evidence>
<dbReference type="InterPro" id="IPR013216">
    <property type="entry name" value="Methyltransf_11"/>
</dbReference>
<accession>A0ABV2A938</accession>
<dbReference type="Proteomes" id="UP001465331">
    <property type="component" value="Unassembled WGS sequence"/>
</dbReference>
<dbReference type="Gene3D" id="3.40.50.150">
    <property type="entry name" value="Vaccinia Virus protein VP39"/>
    <property type="match status" value="1"/>
</dbReference>
<dbReference type="CDD" id="cd02440">
    <property type="entry name" value="AdoMet_MTases"/>
    <property type="match status" value="1"/>
</dbReference>
<dbReference type="SUPFAM" id="SSF53335">
    <property type="entry name" value="S-adenosyl-L-methionine-dependent methyltransferases"/>
    <property type="match status" value="1"/>
</dbReference>